<dbReference type="Proteomes" id="UP001153636">
    <property type="component" value="Chromosome 10"/>
</dbReference>
<dbReference type="GO" id="GO:0046983">
    <property type="term" value="F:protein dimerization activity"/>
    <property type="evidence" value="ECO:0007669"/>
    <property type="project" value="InterPro"/>
</dbReference>
<dbReference type="AlphaFoldDB" id="A0A9P0CJQ2"/>
<dbReference type="SUPFAM" id="SSF53098">
    <property type="entry name" value="Ribonuclease H-like"/>
    <property type="match status" value="1"/>
</dbReference>
<name>A0A9P0CJQ2_9CUCU</name>
<evidence type="ECO:0000313" key="4">
    <source>
        <dbReference type="Proteomes" id="UP001153636"/>
    </source>
</evidence>
<protein>
    <recommendedName>
        <fullName evidence="2">HAT C-terminal dimerisation domain-containing protein</fullName>
    </recommendedName>
</protein>
<gene>
    <name evidence="3" type="ORF">PSYICH_LOCUS2281</name>
</gene>
<keyword evidence="4" id="KW-1185">Reference proteome</keyword>
<sequence length="176" mass="19925">MNSCFLKLPIIERMWAKDFIWTASQNITPVVWWKGIIGQNNRLSKVAVKILSISATSASTERTFPTFSAVHTKKKNKLTTRRAIKLTYITHYWRTRNKAKTAISSLTQVTESVQHSNMIVPEAEIPGPSDLSKSPINFEPETETETSSEDEEIPYQDSDSDEEDVTDEVNSSETEV</sequence>
<reference evidence="3" key="1">
    <citation type="submission" date="2022-01" db="EMBL/GenBank/DDBJ databases">
        <authorList>
            <person name="King R."/>
        </authorList>
    </citation>
    <scope>NUCLEOTIDE SEQUENCE</scope>
</reference>
<dbReference type="InterPro" id="IPR008906">
    <property type="entry name" value="HATC_C_dom"/>
</dbReference>
<dbReference type="EMBL" id="OV651822">
    <property type="protein sequence ID" value="CAH1100389.1"/>
    <property type="molecule type" value="Genomic_DNA"/>
</dbReference>
<feature type="compositionally biased region" description="Acidic residues" evidence="1">
    <location>
        <begin position="140"/>
        <end position="167"/>
    </location>
</feature>
<feature type="domain" description="HAT C-terminal dimerisation" evidence="2">
    <location>
        <begin position="16"/>
        <end position="89"/>
    </location>
</feature>
<evidence type="ECO:0000259" key="2">
    <source>
        <dbReference type="Pfam" id="PF05699"/>
    </source>
</evidence>
<proteinExistence type="predicted"/>
<feature type="region of interest" description="Disordered" evidence="1">
    <location>
        <begin position="122"/>
        <end position="176"/>
    </location>
</feature>
<evidence type="ECO:0000313" key="3">
    <source>
        <dbReference type="EMBL" id="CAH1100389.1"/>
    </source>
</evidence>
<organism evidence="3 4">
    <name type="scientific">Psylliodes chrysocephalus</name>
    <dbReference type="NCBI Taxonomy" id="3402493"/>
    <lineage>
        <taxon>Eukaryota</taxon>
        <taxon>Metazoa</taxon>
        <taxon>Ecdysozoa</taxon>
        <taxon>Arthropoda</taxon>
        <taxon>Hexapoda</taxon>
        <taxon>Insecta</taxon>
        <taxon>Pterygota</taxon>
        <taxon>Neoptera</taxon>
        <taxon>Endopterygota</taxon>
        <taxon>Coleoptera</taxon>
        <taxon>Polyphaga</taxon>
        <taxon>Cucujiformia</taxon>
        <taxon>Chrysomeloidea</taxon>
        <taxon>Chrysomelidae</taxon>
        <taxon>Galerucinae</taxon>
        <taxon>Alticini</taxon>
        <taxon>Psylliodes</taxon>
    </lineage>
</organism>
<dbReference type="OrthoDB" id="6778913at2759"/>
<evidence type="ECO:0000256" key="1">
    <source>
        <dbReference type="SAM" id="MobiDB-lite"/>
    </source>
</evidence>
<dbReference type="InterPro" id="IPR012337">
    <property type="entry name" value="RNaseH-like_sf"/>
</dbReference>
<accession>A0A9P0CJQ2</accession>
<dbReference type="Pfam" id="PF05699">
    <property type="entry name" value="Dimer_Tnp_hAT"/>
    <property type="match status" value="1"/>
</dbReference>